<dbReference type="InterPro" id="IPR035965">
    <property type="entry name" value="PAS-like_dom_sf"/>
</dbReference>
<feature type="domain" description="PAC" evidence="2">
    <location>
        <begin position="83"/>
        <end position="135"/>
    </location>
</feature>
<dbReference type="STRING" id="335541.Swol_1320"/>
<dbReference type="HOGENOM" id="CLU_000445_92_13_9"/>
<feature type="domain" description="PAS" evidence="1">
    <location>
        <begin position="136"/>
        <end position="189"/>
    </location>
</feature>
<dbReference type="PROSITE" id="PS50113">
    <property type="entry name" value="PAC"/>
    <property type="match status" value="2"/>
</dbReference>
<protein>
    <submittedName>
        <fullName evidence="5">HD-GYP domain-like protein</fullName>
    </submittedName>
</protein>
<dbReference type="Gene3D" id="1.10.3210.10">
    <property type="entry name" value="Hypothetical protein af1432"/>
    <property type="match status" value="1"/>
</dbReference>
<dbReference type="GO" id="GO:0006355">
    <property type="term" value="P:regulation of DNA-templated transcription"/>
    <property type="evidence" value="ECO:0007669"/>
    <property type="project" value="InterPro"/>
</dbReference>
<dbReference type="InterPro" id="IPR006674">
    <property type="entry name" value="HD_domain"/>
</dbReference>
<dbReference type="KEGG" id="swo:Swol_1320"/>
<feature type="domain" description="PAC" evidence="2">
    <location>
        <begin position="225"/>
        <end position="275"/>
    </location>
</feature>
<dbReference type="InterPro" id="IPR000014">
    <property type="entry name" value="PAS"/>
</dbReference>
<dbReference type="PROSITE" id="PS51832">
    <property type="entry name" value="HD_GYP"/>
    <property type="match status" value="1"/>
</dbReference>
<feature type="domain" description="PAS" evidence="1">
    <location>
        <begin position="9"/>
        <end position="79"/>
    </location>
</feature>
<organism evidence="5 6">
    <name type="scientific">Syntrophomonas wolfei subsp. wolfei (strain DSM 2245B / Goettingen)</name>
    <dbReference type="NCBI Taxonomy" id="335541"/>
    <lineage>
        <taxon>Bacteria</taxon>
        <taxon>Bacillati</taxon>
        <taxon>Bacillota</taxon>
        <taxon>Clostridia</taxon>
        <taxon>Eubacteriales</taxon>
        <taxon>Syntrophomonadaceae</taxon>
        <taxon>Syntrophomonas</taxon>
    </lineage>
</organism>
<dbReference type="Proteomes" id="UP000001968">
    <property type="component" value="Chromosome"/>
</dbReference>
<dbReference type="InterPro" id="IPR037522">
    <property type="entry name" value="HD_GYP_dom"/>
</dbReference>
<dbReference type="Pfam" id="PF13487">
    <property type="entry name" value="HD_5"/>
    <property type="match status" value="1"/>
</dbReference>
<dbReference type="NCBIfam" id="TIGR00229">
    <property type="entry name" value="sensory_box"/>
    <property type="match status" value="2"/>
</dbReference>
<dbReference type="Gene3D" id="3.30.450.20">
    <property type="entry name" value="PAS domain"/>
    <property type="match status" value="2"/>
</dbReference>
<feature type="domain" description="HD-GYP" evidence="4">
    <location>
        <begin position="280"/>
        <end position="471"/>
    </location>
</feature>
<dbReference type="eggNOG" id="COG2206">
    <property type="taxonomic scope" value="Bacteria"/>
</dbReference>
<name>Q0AXC6_SYNWW</name>
<dbReference type="PANTHER" id="PTHR43155">
    <property type="entry name" value="CYCLIC DI-GMP PHOSPHODIESTERASE PA4108-RELATED"/>
    <property type="match status" value="1"/>
</dbReference>
<dbReference type="RefSeq" id="WP_011640728.1">
    <property type="nucleotide sequence ID" value="NC_008346.1"/>
</dbReference>
<dbReference type="SMART" id="SM00091">
    <property type="entry name" value="PAS"/>
    <property type="match status" value="2"/>
</dbReference>
<dbReference type="InterPro" id="IPR006675">
    <property type="entry name" value="HDIG_dom"/>
</dbReference>
<dbReference type="PROSITE" id="PS50112">
    <property type="entry name" value="PAS"/>
    <property type="match status" value="2"/>
</dbReference>
<dbReference type="CDD" id="cd00130">
    <property type="entry name" value="PAS"/>
    <property type="match status" value="2"/>
</dbReference>
<evidence type="ECO:0000259" key="3">
    <source>
        <dbReference type="PROSITE" id="PS51831"/>
    </source>
</evidence>
<dbReference type="OrthoDB" id="9804747at2"/>
<dbReference type="AlphaFoldDB" id="Q0AXC6"/>
<dbReference type="Pfam" id="PF00989">
    <property type="entry name" value="PAS"/>
    <property type="match status" value="2"/>
</dbReference>
<evidence type="ECO:0000259" key="4">
    <source>
        <dbReference type="PROSITE" id="PS51832"/>
    </source>
</evidence>
<evidence type="ECO:0000259" key="2">
    <source>
        <dbReference type="PROSITE" id="PS50113"/>
    </source>
</evidence>
<dbReference type="InterPro" id="IPR013767">
    <property type="entry name" value="PAS_fold"/>
</dbReference>
<proteinExistence type="predicted"/>
<dbReference type="NCBIfam" id="TIGR00277">
    <property type="entry name" value="HDIG"/>
    <property type="match status" value="1"/>
</dbReference>
<dbReference type="SMART" id="SM00086">
    <property type="entry name" value="PAC"/>
    <property type="match status" value="2"/>
</dbReference>
<dbReference type="EMBL" id="CP000448">
    <property type="protein sequence ID" value="ABI68628.1"/>
    <property type="molecule type" value="Genomic_DNA"/>
</dbReference>
<feature type="domain" description="HD" evidence="3">
    <location>
        <begin position="302"/>
        <end position="424"/>
    </location>
</feature>
<keyword evidence="6" id="KW-1185">Reference proteome</keyword>
<reference evidence="6" key="1">
    <citation type="journal article" date="2010" name="Environ. Microbiol.">
        <title>The genome of Syntrophomonas wolfei: new insights into syntrophic metabolism and biohydrogen production.</title>
        <authorList>
            <person name="Sieber J.R."/>
            <person name="Sims D.R."/>
            <person name="Han C."/>
            <person name="Kim E."/>
            <person name="Lykidis A."/>
            <person name="Lapidus A.L."/>
            <person name="McDonnald E."/>
            <person name="Rohlin L."/>
            <person name="Culley D.E."/>
            <person name="Gunsalus R."/>
            <person name="McInerney M.J."/>
        </authorList>
    </citation>
    <scope>NUCLEOTIDE SEQUENCE [LARGE SCALE GENOMIC DNA]</scope>
    <source>
        <strain evidence="6">DSM 2245B / Goettingen</strain>
    </source>
</reference>
<gene>
    <name evidence="5" type="ordered locus">Swol_1320</name>
</gene>
<accession>Q0AXC6</accession>
<dbReference type="PANTHER" id="PTHR43155:SF2">
    <property type="entry name" value="CYCLIC DI-GMP PHOSPHODIESTERASE PA4108"/>
    <property type="match status" value="1"/>
</dbReference>
<dbReference type="InterPro" id="IPR001610">
    <property type="entry name" value="PAC"/>
</dbReference>
<dbReference type="InterPro" id="IPR000700">
    <property type="entry name" value="PAS-assoc_C"/>
</dbReference>
<dbReference type="CDD" id="cd00077">
    <property type="entry name" value="HDc"/>
    <property type="match status" value="1"/>
</dbReference>
<evidence type="ECO:0000313" key="5">
    <source>
        <dbReference type="EMBL" id="ABI68628.1"/>
    </source>
</evidence>
<evidence type="ECO:0000259" key="1">
    <source>
        <dbReference type="PROSITE" id="PS50112"/>
    </source>
</evidence>
<evidence type="ECO:0000313" key="6">
    <source>
        <dbReference type="Proteomes" id="UP000001968"/>
    </source>
</evidence>
<dbReference type="InterPro" id="IPR003607">
    <property type="entry name" value="HD/PDEase_dom"/>
</dbReference>
<dbReference type="SUPFAM" id="SSF109604">
    <property type="entry name" value="HD-domain/PDEase-like"/>
    <property type="match status" value="1"/>
</dbReference>
<dbReference type="PROSITE" id="PS51831">
    <property type="entry name" value="HD"/>
    <property type="match status" value="1"/>
</dbReference>
<dbReference type="SUPFAM" id="SSF55785">
    <property type="entry name" value="PYP-like sensor domain (PAS domain)"/>
    <property type="match status" value="2"/>
</dbReference>
<sequence length="471" mass="53016">MINRALINNAKKFLNILASIEDGYYEVDKAGNLVFFNQSLQEMLGYSKEELLGMNYKHYMTNEDAKKVFKTYNLVFRTGEAAKGFDWQLISKSGRKLYVETSVSPIFAADGEITGFLGIIRDISERKRTEQQIRESERRLADIINFLPDATFVVDIKGKVIIWNQAAEEMTGVKAEDIIGKDDYEYAIPFFGYKKPMLVDIVIEESTYAHNLIPGIERKGHTLIQEIFFPSVGDSGLYCWATTAPLFDGEGNQTGAIISLRDISRRKQTENALQESLEKAQTILRSTVNALAITTEKRDLYTAGHQRRVAQLATAIAREMQFPEDITRGIYMAATLHDIGKMQISSDILSKPGELNDIETLLVRTHTQVGYEIVKTIPFELPVADMVIQHHERMDGSGYPQGLAGSQIMLEARILAVADVVEAMSSHRPYRPALGISLALEEIRSHRGTLYDPDVVDACLRLFDRGKIDFL</sequence>
<dbReference type="eggNOG" id="COG3829">
    <property type="taxonomic scope" value="Bacteria"/>
</dbReference>
<dbReference type="SMART" id="SM00471">
    <property type="entry name" value="HDc"/>
    <property type="match status" value="1"/>
</dbReference>